<name>A0A7J0CTN4_STRMI</name>
<proteinExistence type="predicted"/>
<dbReference type="Proteomes" id="UP000498740">
    <property type="component" value="Unassembled WGS sequence"/>
</dbReference>
<feature type="region of interest" description="Disordered" evidence="1">
    <location>
        <begin position="47"/>
        <end position="98"/>
    </location>
</feature>
<accession>A0A7J0CTN4</accession>
<evidence type="ECO:0000313" key="3">
    <source>
        <dbReference type="Proteomes" id="UP000498740"/>
    </source>
</evidence>
<protein>
    <submittedName>
        <fullName evidence="2">Uncharacterized protein</fullName>
    </submittedName>
</protein>
<dbReference type="AlphaFoldDB" id="A0A7J0CTN4"/>
<evidence type="ECO:0000313" key="2">
    <source>
        <dbReference type="EMBL" id="GFN05127.1"/>
    </source>
</evidence>
<sequence length="98" mass="9990">MTDPLRGRDGWWEADAAAAGRIEPAVAAAAAAAAAVATNVRRGRPELLPDVIERSPGAWGASRPERQDTPVRRNGRGAGGGSGLMVHAVRDTGPGPTG</sequence>
<gene>
    <name evidence="2" type="ORF">Smic_36830</name>
</gene>
<reference evidence="2 3" key="1">
    <citation type="submission" date="2020-05" db="EMBL/GenBank/DDBJ databases">
        <title>Whole genome shotgun sequence of Streptomyces microflavus NBRC 13062.</title>
        <authorList>
            <person name="Komaki H."/>
            <person name="Tamura T."/>
        </authorList>
    </citation>
    <scope>NUCLEOTIDE SEQUENCE [LARGE SCALE GENOMIC DNA]</scope>
    <source>
        <strain evidence="2 3">NBRC 13062</strain>
    </source>
</reference>
<comment type="caution">
    <text evidence="2">The sequence shown here is derived from an EMBL/GenBank/DDBJ whole genome shotgun (WGS) entry which is preliminary data.</text>
</comment>
<dbReference type="EMBL" id="BLWD01000001">
    <property type="protein sequence ID" value="GFN05127.1"/>
    <property type="molecule type" value="Genomic_DNA"/>
</dbReference>
<evidence type="ECO:0000256" key="1">
    <source>
        <dbReference type="SAM" id="MobiDB-lite"/>
    </source>
</evidence>
<organism evidence="2 3">
    <name type="scientific">Streptomyces microflavus</name>
    <name type="common">Streptomyces lipmanii</name>
    <dbReference type="NCBI Taxonomy" id="1919"/>
    <lineage>
        <taxon>Bacteria</taxon>
        <taxon>Bacillati</taxon>
        <taxon>Actinomycetota</taxon>
        <taxon>Actinomycetes</taxon>
        <taxon>Kitasatosporales</taxon>
        <taxon>Streptomycetaceae</taxon>
        <taxon>Streptomyces</taxon>
    </lineage>
</organism>